<keyword evidence="7" id="KW-1015">Disulfide bond</keyword>
<dbReference type="Pfam" id="PF01569">
    <property type="entry name" value="PAP2"/>
    <property type="match status" value="1"/>
</dbReference>
<dbReference type="STRING" id="402676.B6JZL3"/>
<evidence type="ECO:0000256" key="8">
    <source>
        <dbReference type="ARBA" id="ARBA00023180"/>
    </source>
</evidence>
<dbReference type="RefSeq" id="XP_002173274.1">
    <property type="nucleotide sequence ID" value="XM_002173238.1"/>
</dbReference>
<dbReference type="Proteomes" id="UP000001744">
    <property type="component" value="Unassembled WGS sequence"/>
</dbReference>
<keyword evidence="2 9" id="KW-0812">Transmembrane</keyword>
<dbReference type="HOGENOM" id="CLU_439507_0_0_1"/>
<dbReference type="PRINTS" id="PR00414">
    <property type="entry name" value="PPTHIESTRASE"/>
</dbReference>
<feature type="transmembrane region" description="Helical" evidence="9">
    <location>
        <begin position="363"/>
        <end position="381"/>
    </location>
</feature>
<keyword evidence="4" id="KW-0378">Hydrolase</keyword>
<dbReference type="JaponicusDB" id="SJAG_02056">
    <property type="gene designation" value="pdf1"/>
</dbReference>
<dbReference type="AlphaFoldDB" id="B6JZL3"/>
<dbReference type="InterPro" id="IPR039667">
    <property type="entry name" value="Dolichyldiphosphatase_PAP2"/>
</dbReference>
<proteinExistence type="predicted"/>
<dbReference type="Gene3D" id="3.40.50.1820">
    <property type="entry name" value="alpha/beta hydrolase"/>
    <property type="match status" value="1"/>
</dbReference>
<name>B6JZL3_SCHJY</name>
<dbReference type="InterPro" id="IPR000326">
    <property type="entry name" value="PAP2/HPO"/>
</dbReference>
<evidence type="ECO:0000256" key="4">
    <source>
        <dbReference type="ARBA" id="ARBA00022801"/>
    </source>
</evidence>
<dbReference type="VEuPathDB" id="FungiDB:SJAG_02056"/>
<evidence type="ECO:0000256" key="6">
    <source>
        <dbReference type="ARBA" id="ARBA00023136"/>
    </source>
</evidence>
<dbReference type="OrthoDB" id="10263094at2759"/>
<evidence type="ECO:0000256" key="2">
    <source>
        <dbReference type="ARBA" id="ARBA00022692"/>
    </source>
</evidence>
<dbReference type="PANTHER" id="PTHR11247:SF1">
    <property type="entry name" value="DOLICHYLDIPHOSPHATASE 1"/>
    <property type="match status" value="1"/>
</dbReference>
<dbReference type="InterPro" id="IPR002472">
    <property type="entry name" value="Palm_thioest"/>
</dbReference>
<evidence type="ECO:0000256" key="1">
    <source>
        <dbReference type="ARBA" id="ARBA00004141"/>
    </source>
</evidence>
<dbReference type="GeneID" id="7047901"/>
<dbReference type="SUPFAM" id="SSF53474">
    <property type="entry name" value="alpha/beta-Hydrolases"/>
    <property type="match status" value="1"/>
</dbReference>
<dbReference type="GO" id="GO:0098599">
    <property type="term" value="F:palmitoyl hydrolase activity"/>
    <property type="evidence" value="ECO:0007669"/>
    <property type="project" value="InterPro"/>
</dbReference>
<organism evidence="11 13">
    <name type="scientific">Schizosaccharomyces japonicus (strain yFS275 / FY16936)</name>
    <name type="common">Fission yeast</name>
    <dbReference type="NCBI Taxonomy" id="402676"/>
    <lineage>
        <taxon>Eukaryota</taxon>
        <taxon>Fungi</taxon>
        <taxon>Dikarya</taxon>
        <taxon>Ascomycota</taxon>
        <taxon>Taphrinomycotina</taxon>
        <taxon>Schizosaccharomycetes</taxon>
        <taxon>Schizosaccharomycetales</taxon>
        <taxon>Schizosaccharomycetaceae</taxon>
        <taxon>Schizosaccharomyces</taxon>
    </lineage>
</organism>
<dbReference type="SUPFAM" id="SSF48317">
    <property type="entry name" value="Acid phosphatase/Vanadium-dependent haloperoxidase"/>
    <property type="match status" value="1"/>
</dbReference>
<feature type="domain" description="Phosphatidic acid phosphatase type 2/haloperoxidase" evidence="10">
    <location>
        <begin position="387"/>
        <end position="498"/>
    </location>
</feature>
<dbReference type="InterPro" id="IPR029058">
    <property type="entry name" value="AB_hydrolase_fold"/>
</dbReference>
<dbReference type="eggNOG" id="KOG3146">
    <property type="taxonomic scope" value="Eukaryota"/>
</dbReference>
<accession>B6JZL3</accession>
<evidence type="ECO:0000256" key="3">
    <source>
        <dbReference type="ARBA" id="ARBA00022729"/>
    </source>
</evidence>
<dbReference type="Pfam" id="PF02089">
    <property type="entry name" value="Palm_thioest"/>
    <property type="match status" value="1"/>
</dbReference>
<comment type="subcellular location">
    <subcellularLocation>
        <location evidence="1">Membrane</location>
        <topology evidence="1">Multi-pass membrane protein</topology>
    </subcellularLocation>
</comment>
<evidence type="ECO:0000256" key="7">
    <source>
        <dbReference type="ARBA" id="ARBA00023157"/>
    </source>
</evidence>
<dbReference type="SMART" id="SM00014">
    <property type="entry name" value="acidPPc"/>
    <property type="match status" value="1"/>
</dbReference>
<protein>
    <submittedName>
        <fullName evidence="11">Palmitoyl protein thioesterase-dolichol pyrophosphate phosphatase fusion 1</fullName>
    </submittedName>
</protein>
<keyword evidence="5 9" id="KW-1133">Transmembrane helix</keyword>
<dbReference type="GO" id="GO:0005789">
    <property type="term" value="C:endoplasmic reticulum membrane"/>
    <property type="evidence" value="ECO:0000318"/>
    <property type="project" value="GO_Central"/>
</dbReference>
<gene>
    <name evidence="12" type="primary">pdf1</name>
    <name evidence="11" type="ORF">SJAG_02056</name>
</gene>
<feature type="transmembrane region" description="Helical" evidence="9">
    <location>
        <begin position="487"/>
        <end position="514"/>
    </location>
</feature>
<reference evidence="11 13" key="1">
    <citation type="journal article" date="2011" name="Science">
        <title>Comparative functional genomics of the fission yeasts.</title>
        <authorList>
            <person name="Rhind N."/>
            <person name="Chen Z."/>
            <person name="Yassour M."/>
            <person name="Thompson D.A."/>
            <person name="Haas B.J."/>
            <person name="Habib N."/>
            <person name="Wapinski I."/>
            <person name="Roy S."/>
            <person name="Lin M.F."/>
            <person name="Heiman D.I."/>
            <person name="Young S.K."/>
            <person name="Furuya K."/>
            <person name="Guo Y."/>
            <person name="Pidoux A."/>
            <person name="Chen H.M."/>
            <person name="Robbertse B."/>
            <person name="Goldberg J.M."/>
            <person name="Aoki K."/>
            <person name="Bayne E.H."/>
            <person name="Berlin A.M."/>
            <person name="Desjardins C.A."/>
            <person name="Dobbs E."/>
            <person name="Dukaj L."/>
            <person name="Fan L."/>
            <person name="FitzGerald M.G."/>
            <person name="French C."/>
            <person name="Gujja S."/>
            <person name="Hansen K."/>
            <person name="Keifenheim D."/>
            <person name="Levin J.Z."/>
            <person name="Mosher R.A."/>
            <person name="Mueller C.A."/>
            <person name="Pfiffner J."/>
            <person name="Priest M."/>
            <person name="Russ C."/>
            <person name="Smialowska A."/>
            <person name="Swoboda P."/>
            <person name="Sykes S.M."/>
            <person name="Vaughn M."/>
            <person name="Vengrova S."/>
            <person name="Yoder R."/>
            <person name="Zeng Q."/>
            <person name="Allshire R."/>
            <person name="Baulcombe D."/>
            <person name="Birren B.W."/>
            <person name="Brown W."/>
            <person name="Ekwall K."/>
            <person name="Kellis M."/>
            <person name="Leatherwood J."/>
            <person name="Levin H."/>
            <person name="Margalit H."/>
            <person name="Martienssen R."/>
            <person name="Nieduszynski C.A."/>
            <person name="Spatafora J.W."/>
            <person name="Friedman N."/>
            <person name="Dalgaard J.Z."/>
            <person name="Baumann P."/>
            <person name="Niki H."/>
            <person name="Regev A."/>
            <person name="Nusbaum C."/>
        </authorList>
    </citation>
    <scope>NUCLEOTIDE SEQUENCE [LARGE SCALE GENOMIC DNA]</scope>
    <source>
        <strain evidence="13">yFS275 / FY16936</strain>
    </source>
</reference>
<keyword evidence="3" id="KW-0732">Signal</keyword>
<dbReference type="PANTHER" id="PTHR11247">
    <property type="entry name" value="PALMITOYL-PROTEIN THIOESTERASE/DOLICHYLDIPHOSPHATASE 1"/>
    <property type="match status" value="1"/>
</dbReference>
<sequence>MREVSEFIHTLTDSDVYVVKLDENPVLDVRDSYFGTVWEQVDGVCAELAAIPELHHGFNALGVSQGGLFLRALQQSCSSVRIHNLVTLGSPHMGVQSIPTCSPTNIFCRTAVRFLLRLGFWDAWVQKRFVQAQYYREETAYDKYLENNIFLPYVNNELPHNRSSMFSSRLQKLNKLVLVGFGDDRLIEPRSSSLFGWVNETTGELVPMREQPLYKSNALGLRTLDESGKVDELIFPGNHLHLSKSDFAKLILTYFRRNSDDTVDSKDRPNSYKHVKRAPWASKKLHDSKAAQQLKEFAQKKQKAENAPSEAAPITTVEELDDLTNPFVNVSRKLRTTAASAFVTVFSHFFYEINDVYHSLLELFSLIPQIIGIVYLSVLFTNREMDTLMQFAGQVGNEMFNYILKITIREPRQHGFGMGYGMPSSHSQFMGYFFAYMCTWCIIYRREQLKSLVTIAKMNLWALLCTCVCASRYLLGFHTAKQVAVGFFAGAIVGTVWCIIVSILRVFDVLYLLLEWKLLQMFSFKDTIPWSVNTHHRLWLDSRSPNKDD</sequence>
<dbReference type="InterPro" id="IPR036938">
    <property type="entry name" value="PAP2/HPO_sf"/>
</dbReference>
<feature type="transmembrane region" description="Helical" evidence="9">
    <location>
        <begin position="458"/>
        <end position="475"/>
    </location>
</feature>
<keyword evidence="6 9" id="KW-0472">Membrane</keyword>
<evidence type="ECO:0000259" key="10">
    <source>
        <dbReference type="SMART" id="SM00014"/>
    </source>
</evidence>
<evidence type="ECO:0000256" key="9">
    <source>
        <dbReference type="SAM" id="Phobius"/>
    </source>
</evidence>
<dbReference type="Gene3D" id="1.20.144.10">
    <property type="entry name" value="Phosphatidic acid phosphatase type 2/haloperoxidase"/>
    <property type="match status" value="1"/>
</dbReference>
<dbReference type="OMA" id="MQFGGQV"/>
<evidence type="ECO:0000256" key="5">
    <source>
        <dbReference type="ARBA" id="ARBA00022989"/>
    </source>
</evidence>
<keyword evidence="13" id="KW-1185">Reference proteome</keyword>
<dbReference type="GO" id="GO:0006487">
    <property type="term" value="P:protein N-linked glycosylation"/>
    <property type="evidence" value="ECO:0000318"/>
    <property type="project" value="GO_Central"/>
</dbReference>
<evidence type="ECO:0000313" key="11">
    <source>
        <dbReference type="EMBL" id="EEB06981.1"/>
    </source>
</evidence>
<evidence type="ECO:0000313" key="13">
    <source>
        <dbReference type="Proteomes" id="UP000001744"/>
    </source>
</evidence>
<evidence type="ECO:0000313" key="12">
    <source>
        <dbReference type="JaponicusDB" id="SJAG_02056"/>
    </source>
</evidence>
<dbReference type="EMBL" id="KE651168">
    <property type="protein sequence ID" value="EEB06981.1"/>
    <property type="molecule type" value="Genomic_DNA"/>
</dbReference>
<keyword evidence="8" id="KW-0325">Glycoprotein</keyword>
<dbReference type="GO" id="GO:0047874">
    <property type="term" value="F:dolichyldiphosphatase activity"/>
    <property type="evidence" value="ECO:0000318"/>
    <property type="project" value="GO_Central"/>
</dbReference>
<dbReference type="CDD" id="cd03382">
    <property type="entry name" value="PAP2_dolichyldiphosphatase"/>
    <property type="match status" value="1"/>
</dbReference>
<dbReference type="eggNOG" id="KOG2541">
    <property type="taxonomic scope" value="Eukaryota"/>
</dbReference>